<accession>A0A1C7LPW1</accession>
<evidence type="ECO:0000313" key="3">
    <source>
        <dbReference type="Proteomes" id="UP000092993"/>
    </source>
</evidence>
<organism evidence="2 3">
    <name type="scientific">Grifola frondosa</name>
    <name type="common">Maitake</name>
    <name type="synonym">Polyporus frondosus</name>
    <dbReference type="NCBI Taxonomy" id="5627"/>
    <lineage>
        <taxon>Eukaryota</taxon>
        <taxon>Fungi</taxon>
        <taxon>Dikarya</taxon>
        <taxon>Basidiomycota</taxon>
        <taxon>Agaricomycotina</taxon>
        <taxon>Agaricomycetes</taxon>
        <taxon>Polyporales</taxon>
        <taxon>Grifolaceae</taxon>
        <taxon>Grifola</taxon>
    </lineage>
</organism>
<keyword evidence="3" id="KW-1185">Reference proteome</keyword>
<dbReference type="AlphaFoldDB" id="A0A1C7LPW1"/>
<dbReference type="Proteomes" id="UP000092993">
    <property type="component" value="Unassembled WGS sequence"/>
</dbReference>
<protein>
    <submittedName>
        <fullName evidence="2">Uncharacterized protein</fullName>
    </submittedName>
</protein>
<gene>
    <name evidence="2" type="ORF">A0H81_13442</name>
</gene>
<dbReference type="EMBL" id="LUGG01000029">
    <property type="protein sequence ID" value="OBZ66608.1"/>
    <property type="molecule type" value="Genomic_DNA"/>
</dbReference>
<evidence type="ECO:0000313" key="2">
    <source>
        <dbReference type="EMBL" id="OBZ66608.1"/>
    </source>
</evidence>
<reference evidence="2 3" key="1">
    <citation type="submission" date="2016-03" db="EMBL/GenBank/DDBJ databases">
        <title>Whole genome sequencing of Grifola frondosa 9006-11.</title>
        <authorList>
            <person name="Min B."/>
            <person name="Park H."/>
            <person name="Kim J.-G."/>
            <person name="Cho H."/>
            <person name="Oh Y.-L."/>
            <person name="Kong W.-S."/>
            <person name="Choi I.-G."/>
        </authorList>
    </citation>
    <scope>NUCLEOTIDE SEQUENCE [LARGE SCALE GENOMIC DNA]</scope>
    <source>
        <strain evidence="2 3">9006-11</strain>
    </source>
</reference>
<feature type="region of interest" description="Disordered" evidence="1">
    <location>
        <begin position="1"/>
        <end position="20"/>
    </location>
</feature>
<evidence type="ECO:0000256" key="1">
    <source>
        <dbReference type="SAM" id="MobiDB-lite"/>
    </source>
</evidence>
<proteinExistence type="predicted"/>
<feature type="compositionally biased region" description="Basic and acidic residues" evidence="1">
    <location>
        <begin position="1"/>
        <end position="12"/>
    </location>
</feature>
<sequence>MLEHRSQSRRQLEVMNAPAKSHTLGTDSHFGIDYNGIWNSGMPQQTVHWTLKMQPVEEGAVRQTPDYEYTIITSAGDVIAVWRERNTIDRCAVA</sequence>
<comment type="caution">
    <text evidence="2">The sequence shown here is derived from an EMBL/GenBank/DDBJ whole genome shotgun (WGS) entry which is preliminary data.</text>
</comment>
<name>A0A1C7LPW1_GRIFR</name>